<evidence type="ECO:0000259" key="5">
    <source>
        <dbReference type="Pfam" id="PF00347"/>
    </source>
</evidence>
<dbReference type="RefSeq" id="YP_007890562.1">
    <property type="nucleotide sequence ID" value="NC_021125.1"/>
</dbReference>
<dbReference type="GO" id="GO:0019843">
    <property type="term" value="F:rRNA binding"/>
    <property type="evidence" value="ECO:0007669"/>
    <property type="project" value="InterPro"/>
</dbReference>
<dbReference type="NCBIfam" id="TIGR03654">
    <property type="entry name" value="L6_bact"/>
    <property type="match status" value="1"/>
</dbReference>
<sequence>MSHIGSKEIKIPANVTIELVGNKITVKGKNGSLSLVHKNILVDLLVENNARHIIVKPYLTGAKKSDKQASILWGTYRTLIDNMVTGVSQGYSKSLSLVGVGYKANMLDKHRLSLKVGYSIDLLYNIPSDIKIECPKPDLINIYGIDKQRVNQVAAEIRAYREPEPYKGKGIRYVGEIVRTKEGKKK</sequence>
<dbReference type="AlphaFoldDB" id="M4Q9L0"/>
<dbReference type="GO" id="GO:0003735">
    <property type="term" value="F:structural constituent of ribosome"/>
    <property type="evidence" value="ECO:0007669"/>
    <property type="project" value="InterPro"/>
</dbReference>
<dbReference type="InterPro" id="IPR019906">
    <property type="entry name" value="Ribosomal_uL6_bac-type"/>
</dbReference>
<organism evidence="6">
    <name type="scientific">Histiona aroides</name>
    <name type="common">Flagellate</name>
    <dbReference type="NCBI Taxonomy" id="392300"/>
    <lineage>
        <taxon>Eukaryota</taxon>
        <taxon>Discoba</taxon>
        <taxon>Jakobida</taxon>
        <taxon>Histionina</taxon>
        <taxon>Histionidae</taxon>
        <taxon>Histiona</taxon>
    </lineage>
</organism>
<protein>
    <submittedName>
        <fullName evidence="6">Ribosomal protein L6</fullName>
    </submittedName>
</protein>
<dbReference type="InterPro" id="IPR036789">
    <property type="entry name" value="Ribosomal_uL6-like_a/b-dom_sf"/>
</dbReference>
<feature type="domain" description="Large ribosomal subunit protein uL6 alpha-beta" evidence="5">
    <location>
        <begin position="98"/>
        <end position="173"/>
    </location>
</feature>
<keyword evidence="6" id="KW-0496">Mitochondrion</keyword>
<evidence type="ECO:0000256" key="4">
    <source>
        <dbReference type="RuleBase" id="RU003869"/>
    </source>
</evidence>
<gene>
    <name evidence="6" type="primary">rpl6</name>
</gene>
<dbReference type="GeneID" id="16029458"/>
<dbReference type="PROSITE" id="PS00525">
    <property type="entry name" value="RIBOSOMAL_L6_1"/>
    <property type="match status" value="1"/>
</dbReference>
<accession>M4Q9L0</accession>
<reference evidence="6" key="3">
    <citation type="journal article" date="2013" name="Genome Biol. Evol.">
        <title>Strikingly bacteria-like and gene-rich mitochondrial genomes throughout jakobid protists.</title>
        <authorList>
            <person name="Burger G."/>
            <person name="Gray M.W."/>
            <person name="Forget L."/>
            <person name="Lang B.F."/>
        </authorList>
    </citation>
    <scope>NUCLEOTIDE SEQUENCE</scope>
    <source>
        <strain evidence="6">ATCC 50634</strain>
    </source>
</reference>
<dbReference type="SUPFAM" id="SSF56053">
    <property type="entry name" value="Ribosomal protein L6"/>
    <property type="match status" value="2"/>
</dbReference>
<evidence type="ECO:0000256" key="1">
    <source>
        <dbReference type="ARBA" id="ARBA00009356"/>
    </source>
</evidence>
<feature type="domain" description="Large ribosomal subunit protein uL6 alpha-beta" evidence="5">
    <location>
        <begin position="11"/>
        <end position="90"/>
    </location>
</feature>
<dbReference type="PRINTS" id="PR00059">
    <property type="entry name" value="RIBOSOMALL6"/>
</dbReference>
<proteinExistence type="inferred from homology"/>
<dbReference type="InterPro" id="IPR002358">
    <property type="entry name" value="Ribosomal_uL6_CS"/>
</dbReference>
<dbReference type="PIRSF" id="PIRSF002162">
    <property type="entry name" value="Ribosomal_L6"/>
    <property type="match status" value="1"/>
</dbReference>
<geneLocation type="mitochondrion" evidence="6"/>
<keyword evidence="2 4" id="KW-0689">Ribosomal protein</keyword>
<comment type="similarity">
    <text evidence="1 4">Belongs to the universal ribosomal protein uL6 family.</text>
</comment>
<dbReference type="PANTHER" id="PTHR11655:SF14">
    <property type="entry name" value="LARGE RIBOSOMAL SUBUNIT PROTEIN UL6M"/>
    <property type="match status" value="1"/>
</dbReference>
<dbReference type="GO" id="GO:0002181">
    <property type="term" value="P:cytoplasmic translation"/>
    <property type="evidence" value="ECO:0007669"/>
    <property type="project" value="TreeGrafter"/>
</dbReference>
<dbReference type="Gene3D" id="3.90.930.12">
    <property type="entry name" value="Ribosomal protein L6, alpha-beta domain"/>
    <property type="match status" value="2"/>
</dbReference>
<dbReference type="PANTHER" id="PTHR11655">
    <property type="entry name" value="60S/50S RIBOSOMAL PROTEIN L6/L9"/>
    <property type="match status" value="1"/>
</dbReference>
<name>M4Q9L0_HISAR</name>
<evidence type="ECO:0000313" key="6">
    <source>
        <dbReference type="EMBL" id="AGH24056.1"/>
    </source>
</evidence>
<dbReference type="EMBL" id="KC353353">
    <property type="protein sequence ID" value="AGH24056.1"/>
    <property type="molecule type" value="Genomic_DNA"/>
</dbReference>
<dbReference type="InterPro" id="IPR000702">
    <property type="entry name" value="Ribosomal_uL6-like"/>
</dbReference>
<reference evidence="6" key="2">
    <citation type="journal article" date="2006" name="RNA">
        <title>Hybrid E. coli--Mitochondrial ribonuclease P RNAs are catalytically active.</title>
        <authorList>
            <person name="Seif E."/>
            <person name="Cadieux A."/>
            <person name="Lang B.F."/>
        </authorList>
    </citation>
    <scope>NUCLEOTIDE SEQUENCE</scope>
    <source>
        <strain evidence="6">ATCC 50634</strain>
    </source>
</reference>
<dbReference type="GO" id="GO:0022625">
    <property type="term" value="C:cytosolic large ribosomal subunit"/>
    <property type="evidence" value="ECO:0007669"/>
    <property type="project" value="TreeGrafter"/>
</dbReference>
<keyword evidence="3 4" id="KW-0687">Ribonucleoprotein</keyword>
<dbReference type="InterPro" id="IPR020040">
    <property type="entry name" value="Ribosomal_uL6_a/b-dom"/>
</dbReference>
<dbReference type="Pfam" id="PF00347">
    <property type="entry name" value="Ribosomal_L6"/>
    <property type="match status" value="2"/>
</dbReference>
<reference evidence="6" key="1">
    <citation type="journal article" date="2004" name="RNA">
        <title>Mitochondrial 3' tRNA editing in the jakobid Seculamonas ecuadoriensis: a novel mechanism and implications for tRNA processing.</title>
        <authorList>
            <person name="Leigh J."/>
            <person name="Lang B.F."/>
        </authorList>
    </citation>
    <scope>NUCLEOTIDE SEQUENCE</scope>
    <source>
        <strain evidence="6">ATCC 50634</strain>
    </source>
</reference>
<evidence type="ECO:0000256" key="2">
    <source>
        <dbReference type="ARBA" id="ARBA00022980"/>
    </source>
</evidence>
<evidence type="ECO:0000256" key="3">
    <source>
        <dbReference type="ARBA" id="ARBA00023274"/>
    </source>
</evidence>